<dbReference type="InterPro" id="IPR036052">
    <property type="entry name" value="TrpB-like_PALP_sf"/>
</dbReference>
<evidence type="ECO:0000313" key="7">
    <source>
        <dbReference type="EMBL" id="AQS39089.1"/>
    </source>
</evidence>
<dbReference type="OrthoDB" id="9801249at2"/>
<dbReference type="Gene3D" id="3.40.50.1100">
    <property type="match status" value="2"/>
</dbReference>
<dbReference type="GO" id="GO:0019148">
    <property type="term" value="F:D-cysteine desulfhydrase activity"/>
    <property type="evidence" value="ECO:0007669"/>
    <property type="project" value="UniProtKB-EC"/>
</dbReference>
<keyword evidence="7" id="KW-0456">Lyase</keyword>
<gene>
    <name evidence="7" type="ORF">Sps_03974</name>
</gene>
<keyword evidence="3 5" id="KW-0663">Pyridoxal phosphate</keyword>
<accession>A0A1S6HUC6</accession>
<proteinExistence type="inferred from homology"/>
<keyword evidence="8" id="KW-1185">Reference proteome</keyword>
<dbReference type="STRING" id="225848.Sps_03974"/>
<comment type="similarity">
    <text evidence="2">Belongs to the ACC deaminase/D-cysteine desulfhydrase family.</text>
</comment>
<evidence type="ECO:0000256" key="3">
    <source>
        <dbReference type="ARBA" id="ARBA00022898"/>
    </source>
</evidence>
<evidence type="ECO:0000256" key="2">
    <source>
        <dbReference type="ARBA" id="ARBA00008639"/>
    </source>
</evidence>
<evidence type="ECO:0000256" key="5">
    <source>
        <dbReference type="PIRSR" id="PIRSR006278-2"/>
    </source>
</evidence>
<dbReference type="Proteomes" id="UP000189545">
    <property type="component" value="Chromosome"/>
</dbReference>
<feature type="active site" description="Nucleophile" evidence="4">
    <location>
        <position position="76"/>
    </location>
</feature>
<dbReference type="SUPFAM" id="SSF53686">
    <property type="entry name" value="Tryptophan synthase beta subunit-like PLP-dependent enzymes"/>
    <property type="match status" value="1"/>
</dbReference>
<sequence length="339" mass="36976">MITSKFTKAHLAHLPTPFELMPNMTKKFKGPNLYIKRDDATGLAFGGNKVRQLEYYVGHAMDQNADALLTTGAVQSNHVRQTVAAARKMGWHVEVQLEHRVDTHAKEYSESGNPYLNKLMGAVIHNFDVGEDELGADKAMYDRAEELKVQGYNPYVIPLSATDKTPWGSLGYVECIEELCHQASESKTQIDAIILGSGSANTHAGVLAGLIALDMNIPVYGFCVRRDGIAQTERVEIKTRKVLTLLGIDETKLTPGMVMCADWVLAPGYGLPSSEVVDAIHTTAFEEGILLDPTYTGKAMAGMLGMIKDGKFNDNDNIVFLHTGGTPSLFGYPELVAGK</sequence>
<dbReference type="InterPro" id="IPR027278">
    <property type="entry name" value="ACCD_DCysDesulf"/>
</dbReference>
<comment type="cofactor">
    <cofactor evidence="1">
        <name>pyridoxal 5'-phosphate</name>
        <dbReference type="ChEBI" id="CHEBI:597326"/>
    </cofactor>
</comment>
<dbReference type="PANTHER" id="PTHR43780:SF2">
    <property type="entry name" value="1-AMINOCYCLOPROPANE-1-CARBOXYLATE DEAMINASE-RELATED"/>
    <property type="match status" value="1"/>
</dbReference>
<dbReference type="PIRSF" id="PIRSF006278">
    <property type="entry name" value="ACCD_DCysDesulf"/>
    <property type="match status" value="1"/>
</dbReference>
<dbReference type="EMBL" id="CP014782">
    <property type="protein sequence ID" value="AQS39089.1"/>
    <property type="molecule type" value="Genomic_DNA"/>
</dbReference>
<evidence type="ECO:0000313" key="8">
    <source>
        <dbReference type="Proteomes" id="UP000189545"/>
    </source>
</evidence>
<organism evidence="7 8">
    <name type="scientific">Shewanella psychrophila</name>
    <dbReference type="NCBI Taxonomy" id="225848"/>
    <lineage>
        <taxon>Bacteria</taxon>
        <taxon>Pseudomonadati</taxon>
        <taxon>Pseudomonadota</taxon>
        <taxon>Gammaproteobacteria</taxon>
        <taxon>Alteromonadales</taxon>
        <taxon>Shewanellaceae</taxon>
        <taxon>Shewanella</taxon>
    </lineage>
</organism>
<feature type="domain" description="Tryptophan synthase beta chain-like PALP" evidence="6">
    <location>
        <begin position="12"/>
        <end position="324"/>
    </location>
</feature>
<dbReference type="KEGG" id="spsw:Sps_03974"/>
<protein>
    <submittedName>
        <fullName evidence="7">D-cysteine desulfhydrase</fullName>
        <ecNumber evidence="7">4.4.1.15</ecNumber>
    </submittedName>
</protein>
<dbReference type="Pfam" id="PF00291">
    <property type="entry name" value="PALP"/>
    <property type="match status" value="1"/>
</dbReference>
<evidence type="ECO:0000256" key="4">
    <source>
        <dbReference type="PIRSR" id="PIRSR006278-1"/>
    </source>
</evidence>
<feature type="modified residue" description="N6-(pyridoxal phosphate)lysine" evidence="5">
    <location>
        <position position="49"/>
    </location>
</feature>
<dbReference type="RefSeq" id="WP_077754049.1">
    <property type="nucleotide sequence ID" value="NZ_CP014782.1"/>
</dbReference>
<reference evidence="7 8" key="1">
    <citation type="submission" date="2016-03" db="EMBL/GenBank/DDBJ databases">
        <title>Complete genome sequence of Shewanella psychrophila WP2, a deep sea bacterium isolated from west Pacific sediment.</title>
        <authorList>
            <person name="Xu G."/>
            <person name="Jian H."/>
        </authorList>
    </citation>
    <scope>NUCLEOTIDE SEQUENCE [LARGE SCALE GENOMIC DNA]</scope>
    <source>
        <strain evidence="7 8">WP2</strain>
    </source>
</reference>
<dbReference type="EC" id="4.4.1.15" evidence="7"/>
<evidence type="ECO:0000259" key="6">
    <source>
        <dbReference type="Pfam" id="PF00291"/>
    </source>
</evidence>
<name>A0A1S6HUC6_9GAMM</name>
<evidence type="ECO:0000256" key="1">
    <source>
        <dbReference type="ARBA" id="ARBA00001933"/>
    </source>
</evidence>
<dbReference type="PANTHER" id="PTHR43780">
    <property type="entry name" value="1-AMINOCYCLOPROPANE-1-CARBOXYLATE DEAMINASE-RELATED"/>
    <property type="match status" value="1"/>
</dbReference>
<dbReference type="InterPro" id="IPR001926">
    <property type="entry name" value="TrpB-like_PALP"/>
</dbReference>
<dbReference type="AlphaFoldDB" id="A0A1S6HUC6"/>